<evidence type="ECO:0000313" key="2">
    <source>
        <dbReference type="Proteomes" id="UP001168098"/>
    </source>
</evidence>
<organism evidence="1 2">
    <name type="scientific">Vitis rotundifolia</name>
    <name type="common">Muscadine grape</name>
    <dbReference type="NCBI Taxonomy" id="103349"/>
    <lineage>
        <taxon>Eukaryota</taxon>
        <taxon>Viridiplantae</taxon>
        <taxon>Streptophyta</taxon>
        <taxon>Embryophyta</taxon>
        <taxon>Tracheophyta</taxon>
        <taxon>Spermatophyta</taxon>
        <taxon>Magnoliopsida</taxon>
        <taxon>eudicotyledons</taxon>
        <taxon>Gunneridae</taxon>
        <taxon>Pentapetalae</taxon>
        <taxon>rosids</taxon>
        <taxon>Vitales</taxon>
        <taxon>Vitaceae</taxon>
        <taxon>Viteae</taxon>
        <taxon>Vitis</taxon>
    </lineage>
</organism>
<gene>
    <name evidence="1" type="ORF">PVL29_005443</name>
</gene>
<accession>A0AA39AAX6</accession>
<comment type="caution">
    <text evidence="1">The sequence shown here is derived from an EMBL/GenBank/DDBJ whole genome shotgun (WGS) entry which is preliminary data.</text>
</comment>
<proteinExistence type="predicted"/>
<dbReference type="AlphaFoldDB" id="A0AA39AAX6"/>
<reference evidence="1 2" key="1">
    <citation type="journal article" date="2023" name="BMC Biotechnol.">
        <title>Vitis rotundifolia cv Carlos genome sequencing.</title>
        <authorList>
            <person name="Huff M."/>
            <person name="Hulse-Kemp A."/>
            <person name="Scheffler B."/>
            <person name="Youngblood R."/>
            <person name="Simpson S."/>
            <person name="Babiker E."/>
            <person name="Staton M."/>
        </authorList>
    </citation>
    <scope>NUCLEOTIDE SEQUENCE [LARGE SCALE GENOMIC DNA]</scope>
    <source>
        <tissue evidence="1">Leaf</tissue>
    </source>
</reference>
<dbReference type="PANTHER" id="PTHR34996:SF3">
    <property type="entry name" value="OS06G0327400 PROTEIN"/>
    <property type="match status" value="1"/>
</dbReference>
<dbReference type="Proteomes" id="UP001168098">
    <property type="component" value="Unassembled WGS sequence"/>
</dbReference>
<evidence type="ECO:0000313" key="1">
    <source>
        <dbReference type="EMBL" id="KAJ9704162.1"/>
    </source>
</evidence>
<protein>
    <submittedName>
        <fullName evidence="1">Uncharacterized protein</fullName>
    </submittedName>
</protein>
<keyword evidence="2" id="KW-1185">Reference proteome</keyword>
<dbReference type="EMBL" id="JARBHA010000004">
    <property type="protein sequence ID" value="KAJ9704162.1"/>
    <property type="molecule type" value="Genomic_DNA"/>
</dbReference>
<dbReference type="PANTHER" id="PTHR34996">
    <property type="entry name" value="OS06G0327400 PROTEIN"/>
    <property type="match status" value="1"/>
</dbReference>
<name>A0AA39AAX6_VITRO</name>
<sequence length="125" mass="14174">MGNMGYKYKRVGRRSWHGGRGFRLNPKRFSVLIRVRVRLMHLFRLCGQAVESLKRGISRSRSTKKGSGSSGGRMSLVMESGDCRFRSFGRTNSFYSEAIADCLEFIKRSSLSVDDITQAANDIDR</sequence>